<keyword evidence="1" id="KW-1133">Transmembrane helix</keyword>
<dbReference type="Proteomes" id="UP000270924">
    <property type="component" value="Unassembled WGS sequence"/>
</dbReference>
<keyword evidence="1" id="KW-0812">Transmembrane</keyword>
<keyword evidence="3" id="KW-1185">Reference proteome</keyword>
<reference evidence="2 3" key="1">
    <citation type="submission" date="2018-11" db="EMBL/GenBank/DDBJ databases">
        <authorList>
            <consortium name="Pathogen Informatics"/>
        </authorList>
    </citation>
    <scope>NUCLEOTIDE SEQUENCE [LARGE SCALE GENOMIC DNA]</scope>
</reference>
<name>A0A3P7E8Q9_WUCBA</name>
<protein>
    <submittedName>
        <fullName evidence="2">Uncharacterized protein</fullName>
    </submittedName>
</protein>
<gene>
    <name evidence="2" type="ORF">WBA_LOCUS6120</name>
</gene>
<keyword evidence="1" id="KW-0472">Membrane</keyword>
<sequence>MSVTRIAYDSYEDDDYRRNVEYPRQCDLCTRDVKKLSNRFEFAQHLRAVHCTREGGSFICRYGPNGVCQTLPLEGVSDRDYEAHIRKCHASFVFDKQTDGKKTRSSSNAVFTIQSRERFFLIVVIFCTYTCIRLRIESPSHAPIDPPSAAMNVGIDQTQY</sequence>
<evidence type="ECO:0000313" key="2">
    <source>
        <dbReference type="EMBL" id="VDM12734.1"/>
    </source>
</evidence>
<proteinExistence type="predicted"/>
<dbReference type="EMBL" id="UYWW01003424">
    <property type="protein sequence ID" value="VDM12734.1"/>
    <property type="molecule type" value="Genomic_DNA"/>
</dbReference>
<dbReference type="OrthoDB" id="10259024at2759"/>
<feature type="transmembrane region" description="Helical" evidence="1">
    <location>
        <begin position="119"/>
        <end position="136"/>
    </location>
</feature>
<dbReference type="AlphaFoldDB" id="A0A3P7E8Q9"/>
<dbReference type="InParanoid" id="A0A3P7E8Q9"/>
<dbReference type="OMA" id="VEYPRCC"/>
<evidence type="ECO:0000256" key="1">
    <source>
        <dbReference type="SAM" id="Phobius"/>
    </source>
</evidence>
<evidence type="ECO:0000313" key="3">
    <source>
        <dbReference type="Proteomes" id="UP000270924"/>
    </source>
</evidence>
<accession>A0A3P7E8Q9</accession>
<organism evidence="2 3">
    <name type="scientific">Wuchereria bancrofti</name>
    <dbReference type="NCBI Taxonomy" id="6293"/>
    <lineage>
        <taxon>Eukaryota</taxon>
        <taxon>Metazoa</taxon>
        <taxon>Ecdysozoa</taxon>
        <taxon>Nematoda</taxon>
        <taxon>Chromadorea</taxon>
        <taxon>Rhabditida</taxon>
        <taxon>Spirurina</taxon>
        <taxon>Spiruromorpha</taxon>
        <taxon>Filarioidea</taxon>
        <taxon>Onchocercidae</taxon>
        <taxon>Wuchereria</taxon>
    </lineage>
</organism>